<dbReference type="EMBL" id="LR778301">
    <property type="protein sequence ID" value="CAB1370766.1"/>
    <property type="molecule type" value="Genomic_DNA"/>
</dbReference>
<dbReference type="Proteomes" id="UP000515733">
    <property type="component" value="Chromosome"/>
</dbReference>
<sequence>MPWRNFSRCQGKGLSPLPGNNYVTEQGGLLSPTGANCCVLGGLSQIRTVDLRIKSPLLYQLS</sequence>
<reference evidence="1 2" key="1">
    <citation type="submission" date="2020-03" db="EMBL/GenBank/DDBJ databases">
        <authorList>
            <consortium name="Genoscope - CEA"/>
            <person name="William W."/>
        </authorList>
    </citation>
    <scope>NUCLEOTIDE SEQUENCE [LARGE SCALE GENOMIC DNA]</scope>
    <source>
        <strain evidence="2">DSM 16959</strain>
    </source>
</reference>
<gene>
    <name evidence="1" type="ORF">DENOEST_3612</name>
</gene>
<evidence type="ECO:0000313" key="2">
    <source>
        <dbReference type="Proteomes" id="UP000515733"/>
    </source>
</evidence>
<keyword evidence="2" id="KW-1185">Reference proteome</keyword>
<evidence type="ECO:0000313" key="1">
    <source>
        <dbReference type="EMBL" id="CAB1370766.1"/>
    </source>
</evidence>
<accession>A0A6S6YDP5</accession>
<dbReference type="AlphaFoldDB" id="A0A6S6YDP5"/>
<proteinExistence type="predicted"/>
<name>A0A6S6YDP5_9PROT</name>
<dbReference type="KEGG" id="doe:DENOEST_3612"/>
<dbReference type="AntiFam" id="ANF00012">
    <property type="entry name" value="tRNA translation"/>
</dbReference>
<organism evidence="1 2">
    <name type="scientific">Denitratisoma oestradiolicum</name>
    <dbReference type="NCBI Taxonomy" id="311182"/>
    <lineage>
        <taxon>Bacteria</taxon>
        <taxon>Pseudomonadati</taxon>
        <taxon>Pseudomonadota</taxon>
        <taxon>Betaproteobacteria</taxon>
        <taxon>Nitrosomonadales</taxon>
        <taxon>Sterolibacteriaceae</taxon>
        <taxon>Denitratisoma</taxon>
    </lineage>
</organism>
<protein>
    <submittedName>
        <fullName evidence="1">Uncharacterized protein</fullName>
    </submittedName>
</protein>